<dbReference type="KEGG" id="mbr:MONBRDRAFT_31639"/>
<comment type="similarity">
    <text evidence="7">Belongs to the DHHC palmitoyltransferase family.</text>
</comment>
<dbReference type="GeneID" id="5889489"/>
<dbReference type="EMBL" id="CH991546">
    <property type="protein sequence ID" value="EDQ90972.1"/>
    <property type="molecule type" value="Genomic_DNA"/>
</dbReference>
<evidence type="ECO:0000313" key="9">
    <source>
        <dbReference type="EMBL" id="EDQ90972.1"/>
    </source>
</evidence>
<feature type="transmembrane region" description="Helical" evidence="7">
    <location>
        <begin position="55"/>
        <end position="79"/>
    </location>
</feature>
<dbReference type="FunCoup" id="A9UUV3">
    <property type="interactions" value="819"/>
</dbReference>
<gene>
    <name evidence="9" type="ORF">MONBRDRAFT_31639</name>
</gene>
<comment type="catalytic activity">
    <reaction evidence="7">
        <text>L-cysteinyl-[protein] + hexadecanoyl-CoA = S-hexadecanoyl-L-cysteinyl-[protein] + CoA</text>
        <dbReference type="Rhea" id="RHEA:36683"/>
        <dbReference type="Rhea" id="RHEA-COMP:10131"/>
        <dbReference type="Rhea" id="RHEA-COMP:11032"/>
        <dbReference type="ChEBI" id="CHEBI:29950"/>
        <dbReference type="ChEBI" id="CHEBI:57287"/>
        <dbReference type="ChEBI" id="CHEBI:57379"/>
        <dbReference type="ChEBI" id="CHEBI:74151"/>
        <dbReference type="EC" id="2.3.1.225"/>
    </reaction>
</comment>
<keyword evidence="5 7" id="KW-0472">Membrane</keyword>
<comment type="subcellular location">
    <subcellularLocation>
        <location evidence="1">Membrane</location>
        <topology evidence="1">Multi-pass membrane protein</topology>
    </subcellularLocation>
</comment>
<comment type="domain">
    <text evidence="7">The DHHC domain is required for palmitoyltransferase activity.</text>
</comment>
<keyword evidence="6 7" id="KW-0012">Acyltransferase</keyword>
<dbReference type="RefSeq" id="XP_001744269.1">
    <property type="nucleotide sequence ID" value="XM_001744217.1"/>
</dbReference>
<evidence type="ECO:0000259" key="8">
    <source>
        <dbReference type="Pfam" id="PF01529"/>
    </source>
</evidence>
<dbReference type="GO" id="GO:0005783">
    <property type="term" value="C:endoplasmic reticulum"/>
    <property type="evidence" value="ECO:0000318"/>
    <property type="project" value="GO_Central"/>
</dbReference>
<dbReference type="Pfam" id="PF01529">
    <property type="entry name" value="DHHC"/>
    <property type="match status" value="1"/>
</dbReference>
<dbReference type="Proteomes" id="UP000001357">
    <property type="component" value="Unassembled WGS sequence"/>
</dbReference>
<dbReference type="OMA" id="DGIVWDC"/>
<dbReference type="EC" id="2.3.1.225" evidence="7"/>
<dbReference type="PROSITE" id="PS50216">
    <property type="entry name" value="DHHC"/>
    <property type="match status" value="1"/>
</dbReference>
<evidence type="ECO:0000256" key="6">
    <source>
        <dbReference type="ARBA" id="ARBA00023315"/>
    </source>
</evidence>
<dbReference type="AlphaFoldDB" id="A9UUV3"/>
<dbReference type="InterPro" id="IPR039859">
    <property type="entry name" value="PFA4/ZDH16/20/ERF2-like"/>
</dbReference>
<dbReference type="eggNOG" id="KOG1313">
    <property type="taxonomic scope" value="Eukaryota"/>
</dbReference>
<keyword evidence="10" id="KW-1185">Reference proteome</keyword>
<keyword evidence="2 7" id="KW-0808">Transferase</keyword>
<evidence type="ECO:0000256" key="2">
    <source>
        <dbReference type="ARBA" id="ARBA00022679"/>
    </source>
</evidence>
<organism evidence="9 10">
    <name type="scientific">Monosiga brevicollis</name>
    <name type="common">Choanoflagellate</name>
    <dbReference type="NCBI Taxonomy" id="81824"/>
    <lineage>
        <taxon>Eukaryota</taxon>
        <taxon>Choanoflagellata</taxon>
        <taxon>Craspedida</taxon>
        <taxon>Salpingoecidae</taxon>
        <taxon>Monosiga</taxon>
    </lineage>
</organism>
<feature type="transmembrane region" description="Helical" evidence="7">
    <location>
        <begin position="246"/>
        <end position="270"/>
    </location>
</feature>
<evidence type="ECO:0000256" key="5">
    <source>
        <dbReference type="ARBA" id="ARBA00023136"/>
    </source>
</evidence>
<reference evidence="9 10" key="1">
    <citation type="journal article" date="2008" name="Nature">
        <title>The genome of the choanoflagellate Monosiga brevicollis and the origin of metazoans.</title>
        <authorList>
            <consortium name="JGI Sequencing"/>
            <person name="King N."/>
            <person name="Westbrook M.J."/>
            <person name="Young S.L."/>
            <person name="Kuo A."/>
            <person name="Abedin M."/>
            <person name="Chapman J."/>
            <person name="Fairclough S."/>
            <person name="Hellsten U."/>
            <person name="Isogai Y."/>
            <person name="Letunic I."/>
            <person name="Marr M."/>
            <person name="Pincus D."/>
            <person name="Putnam N."/>
            <person name="Rokas A."/>
            <person name="Wright K.J."/>
            <person name="Zuzow R."/>
            <person name="Dirks W."/>
            <person name="Good M."/>
            <person name="Goodstein D."/>
            <person name="Lemons D."/>
            <person name="Li W."/>
            <person name="Lyons J.B."/>
            <person name="Morris A."/>
            <person name="Nichols S."/>
            <person name="Richter D.J."/>
            <person name="Salamov A."/>
            <person name="Bork P."/>
            <person name="Lim W.A."/>
            <person name="Manning G."/>
            <person name="Miller W.T."/>
            <person name="McGinnis W."/>
            <person name="Shapiro H."/>
            <person name="Tjian R."/>
            <person name="Grigoriev I.V."/>
            <person name="Rokhsar D."/>
        </authorList>
    </citation>
    <scope>NUCLEOTIDE SEQUENCE [LARGE SCALE GENOMIC DNA]</scope>
    <source>
        <strain evidence="10">MX1 / ATCC 50154</strain>
    </source>
</reference>
<name>A9UUV3_MONBE</name>
<accession>A9UUV3</accession>
<dbReference type="InParanoid" id="A9UUV3"/>
<feature type="transmembrane region" description="Helical" evidence="7">
    <location>
        <begin position="188"/>
        <end position="212"/>
    </location>
</feature>
<keyword evidence="3 7" id="KW-0812">Transmembrane</keyword>
<dbReference type="STRING" id="81824.A9UUV3"/>
<protein>
    <recommendedName>
        <fullName evidence="7">Palmitoyltransferase</fullName>
        <ecNumber evidence="7">2.3.1.225</ecNumber>
    </recommendedName>
</protein>
<dbReference type="GO" id="GO:0019706">
    <property type="term" value="F:protein-cysteine S-palmitoyltransferase activity"/>
    <property type="evidence" value="ECO:0000318"/>
    <property type="project" value="GO_Central"/>
</dbReference>
<proteinExistence type="inferred from homology"/>
<dbReference type="GO" id="GO:0006612">
    <property type="term" value="P:protein targeting to membrane"/>
    <property type="evidence" value="ECO:0000318"/>
    <property type="project" value="GO_Central"/>
</dbReference>
<evidence type="ECO:0000256" key="1">
    <source>
        <dbReference type="ARBA" id="ARBA00004141"/>
    </source>
</evidence>
<dbReference type="PANTHER" id="PTHR12246">
    <property type="entry name" value="PALMITOYLTRANSFERASE ZDHHC16"/>
    <property type="match status" value="1"/>
</dbReference>
<evidence type="ECO:0000256" key="7">
    <source>
        <dbReference type="RuleBase" id="RU079119"/>
    </source>
</evidence>
<feature type="domain" description="Palmitoyltransferase DHHC" evidence="8">
    <location>
        <begin position="142"/>
        <end position="282"/>
    </location>
</feature>
<evidence type="ECO:0000256" key="4">
    <source>
        <dbReference type="ARBA" id="ARBA00022989"/>
    </source>
</evidence>
<dbReference type="GO" id="GO:0016020">
    <property type="term" value="C:membrane"/>
    <property type="evidence" value="ECO:0007669"/>
    <property type="project" value="UniProtKB-SubCell"/>
</dbReference>
<evidence type="ECO:0000256" key="3">
    <source>
        <dbReference type="ARBA" id="ARBA00022692"/>
    </source>
</evidence>
<keyword evidence="4 7" id="KW-1133">Transmembrane helix</keyword>
<dbReference type="GO" id="GO:0005794">
    <property type="term" value="C:Golgi apparatus"/>
    <property type="evidence" value="ECO:0000318"/>
    <property type="project" value="GO_Central"/>
</dbReference>
<evidence type="ECO:0000313" key="10">
    <source>
        <dbReference type="Proteomes" id="UP000001357"/>
    </source>
</evidence>
<feature type="transmembrane region" description="Helical" evidence="7">
    <location>
        <begin position="91"/>
        <end position="111"/>
    </location>
</feature>
<dbReference type="InterPro" id="IPR001594">
    <property type="entry name" value="Palmitoyltrfase_DHHC"/>
</dbReference>
<sequence length="348" mass="39650">MDGEELTAEEAASLETFILDGTGAVLPCLPPHVTTPIGRSVARLARAGVAVLDNLMYLFGLILVFLAITLIGAIVYCYYKILMPYLYATSSNEAFVCHFLFAHWLLINIAFNYGMVVMTDPGKFKPTRVSDAEHEAYTRIYRPDYCFKCRSLRPARAHHCSICKRCVLNMDHHCPWINNCVGHFNHRYFFLFMAFLWVGCIYIMCVAGNLYLKRARARVLLVSDPSHPLVNEVRELHHLGYLGKGVTFATILTFAVAFALGILLFSHVLFVSRAETTIEFQQNFRQCWRDRSFRHPYSKGIWTNWKNFLGLSGRRTLLSVLFPSTHPPIGDGIRWTHLLPPQTPGRVV</sequence>